<dbReference type="InterPro" id="IPR005479">
    <property type="entry name" value="CPAse_ATP-bd"/>
</dbReference>
<dbReference type="PROSITE" id="PS00866">
    <property type="entry name" value="CPSASE_1"/>
    <property type="match status" value="1"/>
</dbReference>
<dbReference type="Gene3D" id="3.30.470.20">
    <property type="entry name" value="ATP-grasp fold, B domain"/>
    <property type="match status" value="1"/>
</dbReference>
<comment type="caution">
    <text evidence="12">The sequence shown here is derived from an EMBL/GenBank/DDBJ whole genome shotgun (WGS) entry which is preliminary data.</text>
</comment>
<keyword evidence="6" id="KW-0464">Manganese</keyword>
<proteinExistence type="predicted"/>
<dbReference type="PROSITE" id="PS50979">
    <property type="entry name" value="BC"/>
    <property type="match status" value="1"/>
</dbReference>
<dbReference type="PANTHER" id="PTHR48095:SF2">
    <property type="entry name" value="BIOTIN CARBOXYLASE, CHLOROPLASTIC"/>
    <property type="match status" value="1"/>
</dbReference>
<dbReference type="RefSeq" id="WP_057872655.1">
    <property type="nucleotide sequence ID" value="NZ_AZGB01000027.1"/>
</dbReference>
<dbReference type="Pfam" id="PF00289">
    <property type="entry name" value="Biotin_carb_N"/>
    <property type="match status" value="1"/>
</dbReference>
<accession>A0A0R1VGH1</accession>
<dbReference type="InterPro" id="IPR016185">
    <property type="entry name" value="PreATP-grasp_dom_sf"/>
</dbReference>
<dbReference type="SUPFAM" id="SSF56059">
    <property type="entry name" value="Glutathione synthetase ATP-binding domain-like"/>
    <property type="match status" value="1"/>
</dbReference>
<keyword evidence="7" id="KW-0092">Biotin</keyword>
<evidence type="ECO:0000256" key="2">
    <source>
        <dbReference type="ARBA" id="ARBA00013263"/>
    </source>
</evidence>
<dbReference type="InterPro" id="IPR011764">
    <property type="entry name" value="Biotin_carboxylation_dom"/>
</dbReference>
<dbReference type="InterPro" id="IPR005482">
    <property type="entry name" value="Biotin_COase_C"/>
</dbReference>
<protein>
    <recommendedName>
        <fullName evidence="2">biotin carboxylase</fullName>
        <ecNumber evidence="2">6.3.4.14</ecNumber>
    </recommendedName>
</protein>
<sequence length="446" mass="48206">MKKVLIANRGEIAVRIIRACRELGIATVAVYSTADRRALHVQLADQAVCIGPAAAAASYLNQTALLTAAKLTGADAIHPGYGFLSENADFARKCQQAGLTFVGPSADVIDLMGEKAAARETMIKAEVPVIPGSQAEFTTAAAGLQAAQKIGFPVMLKASAGGGGKGMRVIDQAAQFKHEFALAQNEALNAFGSKQMYLEKYLAHPRHIEVQILADQAGNVWAVGERDCTIQQHHQKVIEEAPAVCLSTTTREKLLATAVTAAKSLHYTSAGTMEFLVADAEHFYFMEMNTRIQVEHPITELTSGIDLVKWQLKIAAGEKLPAKESLPTAKFALECRINAQTAGVIKGLHLPGGLGIRVDTAIYQGYLVPPNYDSMIAKIIAYGIDRNTVIQRMIMALDETVISGVRTNIDFLLQLLAEPDYRQLRTDINWLDNLATPPATEKEGKI</sequence>
<comment type="catalytic activity">
    <reaction evidence="8">
        <text>N(6)-biotinyl-L-lysyl-[protein] + hydrogencarbonate + ATP = N(6)-carboxybiotinyl-L-lysyl-[protein] + ADP + phosphate + H(+)</text>
        <dbReference type="Rhea" id="RHEA:13501"/>
        <dbReference type="Rhea" id="RHEA-COMP:10505"/>
        <dbReference type="Rhea" id="RHEA-COMP:10506"/>
        <dbReference type="ChEBI" id="CHEBI:15378"/>
        <dbReference type="ChEBI" id="CHEBI:17544"/>
        <dbReference type="ChEBI" id="CHEBI:30616"/>
        <dbReference type="ChEBI" id="CHEBI:43474"/>
        <dbReference type="ChEBI" id="CHEBI:83144"/>
        <dbReference type="ChEBI" id="CHEBI:83145"/>
        <dbReference type="ChEBI" id="CHEBI:456216"/>
        <dbReference type="EC" id="6.3.4.14"/>
    </reaction>
</comment>
<gene>
    <name evidence="12" type="ORF">FC89_GL002220</name>
</gene>
<dbReference type="EC" id="6.3.4.14" evidence="2"/>
<keyword evidence="13" id="KW-1185">Reference proteome</keyword>
<dbReference type="GeneID" id="98319882"/>
<evidence type="ECO:0000256" key="3">
    <source>
        <dbReference type="ARBA" id="ARBA00022598"/>
    </source>
</evidence>
<dbReference type="AlphaFoldDB" id="A0A0R1VGH1"/>
<dbReference type="SUPFAM" id="SSF51246">
    <property type="entry name" value="Rudiment single hybrid motif"/>
    <property type="match status" value="1"/>
</dbReference>
<reference evidence="12 13" key="1">
    <citation type="journal article" date="2015" name="Genome Announc.">
        <title>Expanding the biotechnology potential of lactobacilli through comparative genomics of 213 strains and associated genera.</title>
        <authorList>
            <person name="Sun Z."/>
            <person name="Harris H.M."/>
            <person name="McCann A."/>
            <person name="Guo C."/>
            <person name="Argimon S."/>
            <person name="Zhang W."/>
            <person name="Yang X."/>
            <person name="Jeffery I.B."/>
            <person name="Cooney J.C."/>
            <person name="Kagawa T.F."/>
            <person name="Liu W."/>
            <person name="Song Y."/>
            <person name="Salvetti E."/>
            <person name="Wrobel A."/>
            <person name="Rasinkangas P."/>
            <person name="Parkhill J."/>
            <person name="Rea M.C."/>
            <person name="O'Sullivan O."/>
            <person name="Ritari J."/>
            <person name="Douillard F.P."/>
            <person name="Paul Ross R."/>
            <person name="Yang R."/>
            <person name="Briner A.E."/>
            <person name="Felis G.E."/>
            <person name="de Vos W.M."/>
            <person name="Barrangou R."/>
            <person name="Klaenhammer T.R."/>
            <person name="Caufield P.W."/>
            <person name="Cui Y."/>
            <person name="Zhang H."/>
            <person name="O'Toole P.W."/>
        </authorList>
    </citation>
    <scope>NUCLEOTIDE SEQUENCE [LARGE SCALE GENOMIC DNA]</scope>
    <source>
        <strain evidence="12 13">DSM 18630</strain>
    </source>
</reference>
<dbReference type="SMART" id="SM00878">
    <property type="entry name" value="Biotin_carb_C"/>
    <property type="match status" value="1"/>
</dbReference>
<evidence type="ECO:0000259" key="11">
    <source>
        <dbReference type="PROSITE" id="PS50979"/>
    </source>
</evidence>
<evidence type="ECO:0000256" key="1">
    <source>
        <dbReference type="ARBA" id="ARBA00003761"/>
    </source>
</evidence>
<evidence type="ECO:0000313" key="13">
    <source>
        <dbReference type="Proteomes" id="UP000051451"/>
    </source>
</evidence>
<dbReference type="PANTHER" id="PTHR48095">
    <property type="entry name" value="PYRUVATE CARBOXYLASE SUBUNIT A"/>
    <property type="match status" value="1"/>
</dbReference>
<dbReference type="GO" id="GO:0004075">
    <property type="term" value="F:biotin carboxylase activity"/>
    <property type="evidence" value="ECO:0007669"/>
    <property type="project" value="UniProtKB-EC"/>
</dbReference>
<dbReference type="OrthoDB" id="9807469at2"/>
<keyword evidence="4 9" id="KW-0547">Nucleotide-binding</keyword>
<dbReference type="NCBIfam" id="NF006367">
    <property type="entry name" value="PRK08591.1"/>
    <property type="match status" value="1"/>
</dbReference>
<dbReference type="Pfam" id="PF02786">
    <property type="entry name" value="CPSase_L_D2"/>
    <property type="match status" value="1"/>
</dbReference>
<evidence type="ECO:0000256" key="9">
    <source>
        <dbReference type="PROSITE-ProRule" id="PRU00409"/>
    </source>
</evidence>
<evidence type="ECO:0000256" key="6">
    <source>
        <dbReference type="ARBA" id="ARBA00023211"/>
    </source>
</evidence>
<name>A0A0R1VGH1_9LACO</name>
<dbReference type="InterPro" id="IPR005481">
    <property type="entry name" value="BC-like_N"/>
</dbReference>
<evidence type="ECO:0000259" key="10">
    <source>
        <dbReference type="PROSITE" id="PS50975"/>
    </source>
</evidence>
<dbReference type="SUPFAM" id="SSF52440">
    <property type="entry name" value="PreATP-grasp domain"/>
    <property type="match status" value="1"/>
</dbReference>
<feature type="domain" description="ATP-grasp" evidence="10">
    <location>
        <begin position="119"/>
        <end position="316"/>
    </location>
</feature>
<dbReference type="GO" id="GO:0005524">
    <property type="term" value="F:ATP binding"/>
    <property type="evidence" value="ECO:0007669"/>
    <property type="project" value="UniProtKB-UniRule"/>
</dbReference>
<comment type="function">
    <text evidence="1">This protein is a component of the acetyl coenzyme A carboxylase complex; first, biotin carboxylase catalyzes the carboxylation of the carrier protein and then the transcarboxylase transfers the carboxyl group to form malonyl-CoA.</text>
</comment>
<dbReference type="PATRIC" id="fig|1423750.3.peg.2260"/>
<dbReference type="InterPro" id="IPR051602">
    <property type="entry name" value="ACC_Biotin_Carboxylase"/>
</dbReference>
<dbReference type="STRING" id="1423750.FC89_GL002220"/>
<feature type="domain" description="Biotin carboxylation" evidence="11">
    <location>
        <begin position="1"/>
        <end position="436"/>
    </location>
</feature>
<organism evidence="12 13">
    <name type="scientific">Liquorilactobacillus ghanensis DSM 18630</name>
    <dbReference type="NCBI Taxonomy" id="1423750"/>
    <lineage>
        <taxon>Bacteria</taxon>
        <taxon>Bacillati</taxon>
        <taxon>Bacillota</taxon>
        <taxon>Bacilli</taxon>
        <taxon>Lactobacillales</taxon>
        <taxon>Lactobacillaceae</taxon>
        <taxon>Liquorilactobacillus</taxon>
    </lineage>
</organism>
<evidence type="ECO:0000256" key="7">
    <source>
        <dbReference type="ARBA" id="ARBA00023267"/>
    </source>
</evidence>
<evidence type="ECO:0000256" key="4">
    <source>
        <dbReference type="ARBA" id="ARBA00022741"/>
    </source>
</evidence>
<dbReference type="InterPro" id="IPR011054">
    <property type="entry name" value="Rudment_hybrid_motif"/>
</dbReference>
<keyword evidence="3" id="KW-0436">Ligase</keyword>
<dbReference type="FunFam" id="3.40.50.20:FF:000010">
    <property type="entry name" value="Propionyl-CoA carboxylase subunit alpha"/>
    <property type="match status" value="1"/>
</dbReference>
<dbReference type="PROSITE" id="PS50975">
    <property type="entry name" value="ATP_GRASP"/>
    <property type="match status" value="1"/>
</dbReference>
<dbReference type="GO" id="GO:0046872">
    <property type="term" value="F:metal ion binding"/>
    <property type="evidence" value="ECO:0007669"/>
    <property type="project" value="InterPro"/>
</dbReference>
<dbReference type="Pfam" id="PF02785">
    <property type="entry name" value="Biotin_carb_C"/>
    <property type="match status" value="1"/>
</dbReference>
<dbReference type="Proteomes" id="UP000051451">
    <property type="component" value="Unassembled WGS sequence"/>
</dbReference>
<keyword evidence="5 9" id="KW-0067">ATP-binding</keyword>
<evidence type="ECO:0000256" key="8">
    <source>
        <dbReference type="ARBA" id="ARBA00048600"/>
    </source>
</evidence>
<dbReference type="PROSITE" id="PS00867">
    <property type="entry name" value="CPSASE_2"/>
    <property type="match status" value="1"/>
</dbReference>
<dbReference type="InterPro" id="IPR011761">
    <property type="entry name" value="ATP-grasp"/>
</dbReference>
<evidence type="ECO:0000313" key="12">
    <source>
        <dbReference type="EMBL" id="KRM04535.1"/>
    </source>
</evidence>
<evidence type="ECO:0000256" key="5">
    <source>
        <dbReference type="ARBA" id="ARBA00022840"/>
    </source>
</evidence>
<dbReference type="FunFam" id="3.30.1490.20:FF:000003">
    <property type="entry name" value="acetyl-CoA carboxylase isoform X1"/>
    <property type="match status" value="1"/>
</dbReference>
<dbReference type="EMBL" id="AZGB01000027">
    <property type="protein sequence ID" value="KRM04535.1"/>
    <property type="molecule type" value="Genomic_DNA"/>
</dbReference>